<dbReference type="OrthoDB" id="2139748at2"/>
<proteinExistence type="predicted"/>
<dbReference type="STRING" id="120956.SAMN05421791_102156"/>
<name>A0A1G7QQW6_9LACT</name>
<evidence type="ECO:0000313" key="3">
    <source>
        <dbReference type="Proteomes" id="UP000199708"/>
    </source>
</evidence>
<accession>A0A1G7QQW6</accession>
<protein>
    <submittedName>
        <fullName evidence="2">Uncharacterized protein</fullName>
    </submittedName>
</protein>
<keyword evidence="3" id="KW-1185">Reference proteome</keyword>
<keyword evidence="1" id="KW-1133">Transmembrane helix</keyword>
<dbReference type="RefSeq" id="WP_090289243.1">
    <property type="nucleotide sequence ID" value="NZ_FNCK01000002.1"/>
</dbReference>
<keyword evidence="1" id="KW-0472">Membrane</keyword>
<dbReference type="AlphaFoldDB" id="A0A1G7QQW6"/>
<dbReference type="Proteomes" id="UP000199708">
    <property type="component" value="Unassembled WGS sequence"/>
</dbReference>
<feature type="transmembrane region" description="Helical" evidence="1">
    <location>
        <begin position="112"/>
        <end position="138"/>
    </location>
</feature>
<sequence>MISKIYWFLEVVIIGVGFFLNDYAKKRSGLYRHLYYREFQFTESWFAENMHWLWFGLALLLMTVAFFALIQTKKHIHVSYQLSWKVHWFILAMIGLSMFGILTFLADKKVFIAYPYFLIGLPLLGIGNLMGGLLILGFHPSGQEIKTKTGGM</sequence>
<feature type="transmembrane region" description="Helical" evidence="1">
    <location>
        <begin position="52"/>
        <end position="70"/>
    </location>
</feature>
<reference evidence="2 3" key="1">
    <citation type="submission" date="2016-10" db="EMBL/GenBank/DDBJ databases">
        <authorList>
            <person name="de Groot N.N."/>
        </authorList>
    </citation>
    <scope>NUCLEOTIDE SEQUENCE [LARGE SCALE GENOMIC DNA]</scope>
    <source>
        <strain evidence="2 3">ATCC BAA-466</strain>
    </source>
</reference>
<dbReference type="EMBL" id="FNCK01000002">
    <property type="protein sequence ID" value="SDG00030.1"/>
    <property type="molecule type" value="Genomic_DNA"/>
</dbReference>
<gene>
    <name evidence="2" type="ORF">SAMN05421791_102156</name>
</gene>
<evidence type="ECO:0000313" key="2">
    <source>
        <dbReference type="EMBL" id="SDG00030.1"/>
    </source>
</evidence>
<keyword evidence="1" id="KW-0812">Transmembrane</keyword>
<organism evidence="2 3">
    <name type="scientific">Facklamia miroungae</name>
    <dbReference type="NCBI Taxonomy" id="120956"/>
    <lineage>
        <taxon>Bacteria</taxon>
        <taxon>Bacillati</taxon>
        <taxon>Bacillota</taxon>
        <taxon>Bacilli</taxon>
        <taxon>Lactobacillales</taxon>
        <taxon>Aerococcaceae</taxon>
        <taxon>Facklamia</taxon>
    </lineage>
</organism>
<feature type="transmembrane region" description="Helical" evidence="1">
    <location>
        <begin position="7"/>
        <end position="24"/>
    </location>
</feature>
<evidence type="ECO:0000256" key="1">
    <source>
        <dbReference type="SAM" id="Phobius"/>
    </source>
</evidence>
<feature type="transmembrane region" description="Helical" evidence="1">
    <location>
        <begin position="82"/>
        <end position="106"/>
    </location>
</feature>